<dbReference type="Gene3D" id="3.60.10.10">
    <property type="entry name" value="Endonuclease/exonuclease/phosphatase"/>
    <property type="match status" value="1"/>
</dbReference>
<gene>
    <name evidence="2" type="ORF">CROQUDRAFT_10183</name>
</gene>
<evidence type="ECO:0000313" key="3">
    <source>
        <dbReference type="Proteomes" id="UP000886653"/>
    </source>
</evidence>
<evidence type="ECO:0000259" key="1">
    <source>
        <dbReference type="Pfam" id="PF14529"/>
    </source>
</evidence>
<dbReference type="Pfam" id="PF14529">
    <property type="entry name" value="Exo_endo_phos_2"/>
    <property type="match status" value="1"/>
</dbReference>
<dbReference type="Proteomes" id="UP000886653">
    <property type="component" value="Unassembled WGS sequence"/>
</dbReference>
<accession>A0A9P6NBG1</accession>
<dbReference type="InterPro" id="IPR036691">
    <property type="entry name" value="Endo/exonu/phosph_ase_sf"/>
</dbReference>
<keyword evidence="3" id="KW-1185">Reference proteome</keyword>
<dbReference type="AlphaFoldDB" id="A0A9P6NBG1"/>
<dbReference type="GO" id="GO:0003824">
    <property type="term" value="F:catalytic activity"/>
    <property type="evidence" value="ECO:0007669"/>
    <property type="project" value="InterPro"/>
</dbReference>
<organism evidence="2 3">
    <name type="scientific">Cronartium quercuum f. sp. fusiforme G11</name>
    <dbReference type="NCBI Taxonomy" id="708437"/>
    <lineage>
        <taxon>Eukaryota</taxon>
        <taxon>Fungi</taxon>
        <taxon>Dikarya</taxon>
        <taxon>Basidiomycota</taxon>
        <taxon>Pucciniomycotina</taxon>
        <taxon>Pucciniomycetes</taxon>
        <taxon>Pucciniales</taxon>
        <taxon>Coleosporiaceae</taxon>
        <taxon>Cronartium</taxon>
    </lineage>
</organism>
<dbReference type="InterPro" id="IPR005135">
    <property type="entry name" value="Endo/exonuclease/phosphatase"/>
</dbReference>
<protein>
    <recommendedName>
        <fullName evidence="1">Endonuclease/exonuclease/phosphatase domain-containing protein</fullName>
    </recommendedName>
</protein>
<dbReference type="EMBL" id="MU167316">
    <property type="protein sequence ID" value="KAG0143535.1"/>
    <property type="molecule type" value="Genomic_DNA"/>
</dbReference>
<comment type="caution">
    <text evidence="2">The sequence shown here is derived from an EMBL/GenBank/DDBJ whole genome shotgun (WGS) entry which is preliminary data.</text>
</comment>
<feature type="non-terminal residue" evidence="2">
    <location>
        <position position="79"/>
    </location>
</feature>
<reference evidence="2" key="1">
    <citation type="submission" date="2013-11" db="EMBL/GenBank/DDBJ databases">
        <title>Genome sequence of the fusiform rust pathogen reveals effectors for host alternation and coevolution with pine.</title>
        <authorList>
            <consortium name="DOE Joint Genome Institute"/>
            <person name="Smith K."/>
            <person name="Pendleton A."/>
            <person name="Kubisiak T."/>
            <person name="Anderson C."/>
            <person name="Salamov A."/>
            <person name="Aerts A."/>
            <person name="Riley R."/>
            <person name="Clum A."/>
            <person name="Lindquist E."/>
            <person name="Ence D."/>
            <person name="Campbell M."/>
            <person name="Kronenberg Z."/>
            <person name="Feau N."/>
            <person name="Dhillon B."/>
            <person name="Hamelin R."/>
            <person name="Burleigh J."/>
            <person name="Smith J."/>
            <person name="Yandell M."/>
            <person name="Nelson C."/>
            <person name="Grigoriev I."/>
            <person name="Davis J."/>
        </authorList>
    </citation>
    <scope>NUCLEOTIDE SEQUENCE</scope>
    <source>
        <strain evidence="2">G11</strain>
    </source>
</reference>
<proteinExistence type="predicted"/>
<name>A0A9P6NBG1_9BASI</name>
<feature type="non-terminal residue" evidence="2">
    <location>
        <position position="1"/>
    </location>
</feature>
<dbReference type="SUPFAM" id="SSF56219">
    <property type="entry name" value="DNase I-like"/>
    <property type="match status" value="1"/>
</dbReference>
<feature type="domain" description="Endonuclease/exonuclease/phosphatase" evidence="1">
    <location>
        <begin position="5"/>
        <end position="78"/>
    </location>
</feature>
<sequence length="79" mass="8910">LPPLLTNSQHSQVMVGMDCNLHHPLWNPPDYLDVHCKSDHLISMMADAGFDLQSEPHIPTFYPPNPNHSNTMVDLMCTT</sequence>
<evidence type="ECO:0000313" key="2">
    <source>
        <dbReference type="EMBL" id="KAG0143535.1"/>
    </source>
</evidence>